<dbReference type="Pfam" id="PF02892">
    <property type="entry name" value="zf-BED"/>
    <property type="match status" value="1"/>
</dbReference>
<evidence type="ECO:0000256" key="3">
    <source>
        <dbReference type="ARBA" id="ARBA00022833"/>
    </source>
</evidence>
<reference evidence="5" key="1">
    <citation type="submission" date="2018-04" db="EMBL/GenBank/DDBJ databases">
        <title>Transcriptome of Schizaphis graminum biotype I.</title>
        <authorList>
            <person name="Scully E.D."/>
            <person name="Geib S.M."/>
            <person name="Palmer N.A."/>
            <person name="Koch K."/>
            <person name="Bradshaw J."/>
            <person name="Heng-Moss T."/>
            <person name="Sarath G."/>
        </authorList>
    </citation>
    <scope>NUCLEOTIDE SEQUENCE</scope>
</reference>
<keyword evidence="2" id="KW-0863">Zinc-finger</keyword>
<evidence type="ECO:0000256" key="2">
    <source>
        <dbReference type="ARBA" id="ARBA00022771"/>
    </source>
</evidence>
<name>A0A2S2PEN5_SCHGA</name>
<feature type="domain" description="BED-type" evidence="4">
    <location>
        <begin position="114"/>
        <end position="145"/>
    </location>
</feature>
<keyword evidence="1" id="KW-0479">Metal-binding</keyword>
<protein>
    <recommendedName>
        <fullName evidence="4">BED-type domain-containing protein</fullName>
    </recommendedName>
</protein>
<accession>A0A2S2PEN5</accession>
<dbReference type="InterPro" id="IPR003656">
    <property type="entry name" value="Znf_BED"/>
</dbReference>
<evidence type="ECO:0000313" key="5">
    <source>
        <dbReference type="EMBL" id="MBY27913.1"/>
    </source>
</evidence>
<evidence type="ECO:0000256" key="1">
    <source>
        <dbReference type="ARBA" id="ARBA00022723"/>
    </source>
</evidence>
<dbReference type="AlphaFoldDB" id="A0A2S2PEN5"/>
<dbReference type="EMBL" id="GGMR01015294">
    <property type="protein sequence ID" value="MBY27913.1"/>
    <property type="molecule type" value="Transcribed_RNA"/>
</dbReference>
<dbReference type="GO" id="GO:0008270">
    <property type="term" value="F:zinc ion binding"/>
    <property type="evidence" value="ECO:0007669"/>
    <property type="project" value="UniProtKB-KW"/>
</dbReference>
<dbReference type="GO" id="GO:0003677">
    <property type="term" value="F:DNA binding"/>
    <property type="evidence" value="ECO:0007669"/>
    <property type="project" value="InterPro"/>
</dbReference>
<proteinExistence type="predicted"/>
<organism evidence="5">
    <name type="scientific">Schizaphis graminum</name>
    <name type="common">Green bug aphid</name>
    <dbReference type="NCBI Taxonomy" id="13262"/>
    <lineage>
        <taxon>Eukaryota</taxon>
        <taxon>Metazoa</taxon>
        <taxon>Ecdysozoa</taxon>
        <taxon>Arthropoda</taxon>
        <taxon>Hexapoda</taxon>
        <taxon>Insecta</taxon>
        <taxon>Pterygota</taxon>
        <taxon>Neoptera</taxon>
        <taxon>Paraneoptera</taxon>
        <taxon>Hemiptera</taxon>
        <taxon>Sternorrhyncha</taxon>
        <taxon>Aphidomorpha</taxon>
        <taxon>Aphidoidea</taxon>
        <taxon>Aphididae</taxon>
        <taxon>Aphidini</taxon>
        <taxon>Schizaphis</taxon>
    </lineage>
</organism>
<evidence type="ECO:0000259" key="4">
    <source>
        <dbReference type="Pfam" id="PF02892"/>
    </source>
</evidence>
<sequence length="260" mass="29465">MCDCRLRFSICQLSLILSFTQQFNSSTATVKIFCLVLNVVTFIMKRFLVTSSENNKKCIKEAIDNPSPSSPGINESMAHIPSTSSTSAQEIDKITNNFLFYGTFYKVISIVDNKFTADCQLCNKTIRGQINSTGNFLNHIKNMHSSLLSKLQTKKNEKKKLSNASLSKKDESTLPDFSKKQLKLPYSQLFQPKQISKQTIVNLVFDYIIDEMRPLVTCEKVAFRNLIMGLTGITDAAYLPDSKVMKRELKSRYKSYVAQC</sequence>
<keyword evidence="3" id="KW-0862">Zinc</keyword>
<gene>
    <name evidence="5" type="ORF">g.4505</name>
</gene>